<keyword evidence="1" id="KW-0472">Membrane</keyword>
<organism evidence="2 3">
    <name type="scientific">Metabacillus rhizosphaerae</name>
    <dbReference type="NCBI Taxonomy" id="3117747"/>
    <lineage>
        <taxon>Bacteria</taxon>
        <taxon>Bacillati</taxon>
        <taxon>Bacillota</taxon>
        <taxon>Bacilli</taxon>
        <taxon>Bacillales</taxon>
        <taxon>Bacillaceae</taxon>
        <taxon>Metabacillus</taxon>
    </lineage>
</organism>
<protein>
    <submittedName>
        <fullName evidence="2">Uncharacterized protein</fullName>
    </submittedName>
</protein>
<dbReference type="EMBL" id="CP147403">
    <property type="protein sequence ID" value="WXB87069.1"/>
    <property type="molecule type" value="Genomic_DNA"/>
</dbReference>
<feature type="transmembrane region" description="Helical" evidence="1">
    <location>
        <begin position="120"/>
        <end position="139"/>
    </location>
</feature>
<dbReference type="RefSeq" id="WP_338786338.1">
    <property type="nucleotide sequence ID" value="NZ_CP147403.1"/>
</dbReference>
<evidence type="ECO:0000313" key="2">
    <source>
        <dbReference type="EMBL" id="WXB87069.1"/>
    </source>
</evidence>
<keyword evidence="1" id="KW-0812">Transmembrane</keyword>
<accession>A0ABZ2MP06</accession>
<sequence>MLPNILRSPFIPMFSYLLILGFLFISMIGTENNQSMVRVCLLILTAFTLVWVSLIQLNNQKYPESKIKYLGAIPPEFQEMDEGQQWVTYKACRSVYIYYSYALPLIVGLCFALSNIKFMPLLLLGVLGIGQYIVYWFSIRKLKQF</sequence>
<proteinExistence type="predicted"/>
<keyword evidence="1" id="KW-1133">Transmembrane helix</keyword>
<reference evidence="2 3" key="1">
    <citation type="submission" date="2024-02" db="EMBL/GenBank/DDBJ databases">
        <title>Seven novel Bacillus-like species.</title>
        <authorList>
            <person name="Liu G."/>
        </authorList>
    </citation>
    <scope>NUCLEOTIDE SEQUENCE [LARGE SCALE GENOMIC DNA]</scope>
    <source>
        <strain evidence="2 3">FJAT-53654</strain>
    </source>
</reference>
<dbReference type="Proteomes" id="UP001368328">
    <property type="component" value="Chromosome"/>
</dbReference>
<evidence type="ECO:0000313" key="3">
    <source>
        <dbReference type="Proteomes" id="UP001368328"/>
    </source>
</evidence>
<name>A0ABZ2MP06_9BACI</name>
<keyword evidence="3" id="KW-1185">Reference proteome</keyword>
<gene>
    <name evidence="2" type="ORF">WCV66_17710</name>
</gene>
<feature type="transmembrane region" description="Helical" evidence="1">
    <location>
        <begin position="36"/>
        <end position="57"/>
    </location>
</feature>
<feature type="transmembrane region" description="Helical" evidence="1">
    <location>
        <begin position="95"/>
        <end position="114"/>
    </location>
</feature>
<feature type="transmembrane region" description="Helical" evidence="1">
    <location>
        <begin position="12"/>
        <end position="30"/>
    </location>
</feature>
<evidence type="ECO:0000256" key="1">
    <source>
        <dbReference type="SAM" id="Phobius"/>
    </source>
</evidence>